<dbReference type="Pfam" id="PF00249">
    <property type="entry name" value="Myb_DNA-binding"/>
    <property type="match status" value="1"/>
</dbReference>
<organism evidence="6 7">
    <name type="scientific">Cicer arietinum</name>
    <name type="common">Chickpea</name>
    <name type="synonym">Garbanzo</name>
    <dbReference type="NCBI Taxonomy" id="3827"/>
    <lineage>
        <taxon>Eukaryota</taxon>
        <taxon>Viridiplantae</taxon>
        <taxon>Streptophyta</taxon>
        <taxon>Embryophyta</taxon>
        <taxon>Tracheophyta</taxon>
        <taxon>Spermatophyta</taxon>
        <taxon>Magnoliopsida</taxon>
        <taxon>eudicotyledons</taxon>
        <taxon>Gunneridae</taxon>
        <taxon>Pentapetalae</taxon>
        <taxon>rosids</taxon>
        <taxon>fabids</taxon>
        <taxon>Fabales</taxon>
        <taxon>Fabaceae</taxon>
        <taxon>Papilionoideae</taxon>
        <taxon>50 kb inversion clade</taxon>
        <taxon>NPAAA clade</taxon>
        <taxon>Hologalegina</taxon>
        <taxon>IRL clade</taxon>
        <taxon>Cicereae</taxon>
        <taxon>Cicer</taxon>
    </lineage>
</organism>
<name>A0A3Q7XR71_CICAR</name>
<dbReference type="Gene3D" id="3.30.40.10">
    <property type="entry name" value="Zinc/RING finger domain, C3HC4 (zinc finger)"/>
    <property type="match status" value="1"/>
</dbReference>
<feature type="compositionally biased region" description="Low complexity" evidence="4">
    <location>
        <begin position="179"/>
        <end position="195"/>
    </location>
</feature>
<dbReference type="PANTHER" id="PTHR47863:SF5">
    <property type="entry name" value="HOMEODOMAIN-LIKE PROTEIN WITH RING_FYVE_PHD-TYPE ZINC FINGER DOMAIN-CONTAINING PROTEIN-RELATED"/>
    <property type="match status" value="1"/>
</dbReference>
<feature type="compositionally biased region" description="Basic residues" evidence="4">
    <location>
        <begin position="1"/>
        <end position="13"/>
    </location>
</feature>
<dbReference type="CDD" id="cd11660">
    <property type="entry name" value="SANT_TRF"/>
    <property type="match status" value="1"/>
</dbReference>
<evidence type="ECO:0000256" key="1">
    <source>
        <dbReference type="ARBA" id="ARBA00022723"/>
    </source>
</evidence>
<sequence length="317" mass="35510">MRKKSVCGGRRRSTTPSVSPLISPIPPLSTSQDDNIATIYDSDTNTNTNDDHTHAPLPDTEPVESFDDNTCITCNQSGGPLLVCAQTDCPVTVHVTCIGSEPKFDYSAKKALSSFLEKDQTLRKDKDHQPVQPVQDHANRDDPVVSHSGEGKQHNNNDHDLDRDRDRDRENENDKGKISVTSSSVSETNDSDSNSIAVKKGYPNAKRKVVSVKKTLLWEQKTGGASDVDDEEVTSSRTLKLQKQNKNQNLLTGKRRRLFWTAEEEKTLKEGVLKFSTGNQNIPWRKILEFGCRVFDNTRTPVDLKDKWRNMTSKEGN</sequence>
<evidence type="ECO:0000259" key="5">
    <source>
        <dbReference type="PROSITE" id="PS50090"/>
    </source>
</evidence>
<feature type="region of interest" description="Disordered" evidence="4">
    <location>
        <begin position="120"/>
        <end position="198"/>
    </location>
</feature>
<evidence type="ECO:0000313" key="7">
    <source>
        <dbReference type="RefSeq" id="XP_027190053.1"/>
    </source>
</evidence>
<keyword evidence="3" id="KW-0862">Zinc</keyword>
<gene>
    <name evidence="7" type="primary">LOC101494287</name>
</gene>
<dbReference type="Proteomes" id="UP000087171">
    <property type="component" value="Chromosome Ca5"/>
</dbReference>
<reference evidence="6" key="1">
    <citation type="journal article" date="2013" name="Nat. Biotechnol.">
        <title>Draft genome sequence of chickpea (Cicer arietinum) provides a resource for trait improvement.</title>
        <authorList>
            <person name="Varshney R.K."/>
            <person name="Song C."/>
            <person name="Saxena R.K."/>
            <person name="Azam S."/>
            <person name="Yu S."/>
            <person name="Sharpe A.G."/>
            <person name="Cannon S."/>
            <person name="Baek J."/>
            <person name="Rosen B.D."/>
            <person name="Tar'an B."/>
            <person name="Millan T."/>
            <person name="Zhang X."/>
            <person name="Ramsay L.D."/>
            <person name="Iwata A."/>
            <person name="Wang Y."/>
            <person name="Nelson W."/>
            <person name="Farmer A.D."/>
            <person name="Gaur P.M."/>
            <person name="Soderlund C."/>
            <person name="Penmetsa R.V."/>
            <person name="Xu C."/>
            <person name="Bharti A.K."/>
            <person name="He W."/>
            <person name="Winter P."/>
            <person name="Zhao S."/>
            <person name="Hane J.K."/>
            <person name="Carrasquilla-Garcia N."/>
            <person name="Condie J.A."/>
            <person name="Upadhyaya H.D."/>
            <person name="Luo M.C."/>
            <person name="Thudi M."/>
            <person name="Gowda C.L."/>
            <person name="Singh N.P."/>
            <person name="Lichtenzveig J."/>
            <person name="Gali K.K."/>
            <person name="Rubio J."/>
            <person name="Nadarajan N."/>
            <person name="Dolezel J."/>
            <person name="Bansal K.C."/>
            <person name="Xu X."/>
            <person name="Edwards D."/>
            <person name="Zhang G."/>
            <person name="Kahl G."/>
            <person name="Gil J."/>
            <person name="Singh K.B."/>
            <person name="Datta S.K."/>
            <person name="Jackson S.A."/>
            <person name="Wang J."/>
            <person name="Cook D.R."/>
        </authorList>
    </citation>
    <scope>NUCLEOTIDE SEQUENCE [LARGE SCALE GENOMIC DNA]</scope>
    <source>
        <strain evidence="6">cv. CDC Frontier</strain>
    </source>
</reference>
<dbReference type="GeneID" id="101494287"/>
<dbReference type="AlphaFoldDB" id="A0A3Q7XR71"/>
<dbReference type="InterPro" id="IPR009057">
    <property type="entry name" value="Homeodomain-like_sf"/>
</dbReference>
<feature type="domain" description="Myb-like" evidence="5">
    <location>
        <begin position="252"/>
        <end position="312"/>
    </location>
</feature>
<dbReference type="PANTHER" id="PTHR47863">
    <property type="entry name" value="RING/FYVE/PHD ZINC FINGER SUPERFAMILY PROTEIN"/>
    <property type="match status" value="1"/>
</dbReference>
<feature type="compositionally biased region" description="Basic and acidic residues" evidence="4">
    <location>
        <begin position="137"/>
        <end position="177"/>
    </location>
</feature>
<feature type="compositionally biased region" description="Basic and acidic residues" evidence="4">
    <location>
        <begin position="120"/>
        <end position="129"/>
    </location>
</feature>
<dbReference type="SUPFAM" id="SSF57903">
    <property type="entry name" value="FYVE/PHD zinc finger"/>
    <property type="match status" value="1"/>
</dbReference>
<dbReference type="SMART" id="SM00717">
    <property type="entry name" value="SANT"/>
    <property type="match status" value="1"/>
</dbReference>
<accession>A0A3Q7XR71</accession>
<proteinExistence type="predicted"/>
<dbReference type="RefSeq" id="XP_027190053.1">
    <property type="nucleotide sequence ID" value="XM_027334252.1"/>
</dbReference>
<keyword evidence="2" id="KW-0863">Zinc-finger</keyword>
<keyword evidence="1" id="KW-0479">Metal-binding</keyword>
<evidence type="ECO:0000256" key="4">
    <source>
        <dbReference type="SAM" id="MobiDB-lite"/>
    </source>
</evidence>
<dbReference type="InterPro" id="IPR013083">
    <property type="entry name" value="Znf_RING/FYVE/PHD"/>
</dbReference>
<evidence type="ECO:0000313" key="6">
    <source>
        <dbReference type="Proteomes" id="UP000087171"/>
    </source>
</evidence>
<reference evidence="7" key="2">
    <citation type="submission" date="2025-08" db="UniProtKB">
        <authorList>
            <consortium name="RefSeq"/>
        </authorList>
    </citation>
    <scope>IDENTIFICATION</scope>
    <source>
        <tissue evidence="7">Etiolated seedlings</tissue>
    </source>
</reference>
<dbReference type="GO" id="GO:0008270">
    <property type="term" value="F:zinc ion binding"/>
    <property type="evidence" value="ECO:0007669"/>
    <property type="project" value="UniProtKB-KW"/>
</dbReference>
<feature type="region of interest" description="Disordered" evidence="4">
    <location>
        <begin position="1"/>
        <end position="62"/>
    </location>
</feature>
<dbReference type="Gene3D" id="1.10.246.220">
    <property type="match status" value="1"/>
</dbReference>
<dbReference type="InterPro" id="IPR011011">
    <property type="entry name" value="Znf_FYVE_PHD"/>
</dbReference>
<evidence type="ECO:0000256" key="2">
    <source>
        <dbReference type="ARBA" id="ARBA00022771"/>
    </source>
</evidence>
<evidence type="ECO:0000256" key="3">
    <source>
        <dbReference type="ARBA" id="ARBA00022833"/>
    </source>
</evidence>
<keyword evidence="6" id="KW-1185">Reference proteome</keyword>
<dbReference type="SUPFAM" id="SSF46689">
    <property type="entry name" value="Homeodomain-like"/>
    <property type="match status" value="1"/>
</dbReference>
<dbReference type="InterPro" id="IPR001005">
    <property type="entry name" value="SANT/Myb"/>
</dbReference>
<protein>
    <submittedName>
        <fullName evidence="7">Uncharacterized protein LOC101494287 isoform X2</fullName>
    </submittedName>
</protein>
<dbReference type="PROSITE" id="PS50090">
    <property type="entry name" value="MYB_LIKE"/>
    <property type="match status" value="1"/>
</dbReference>